<organism evidence="3 4">
    <name type="scientific">Kineothrix alysoides</name>
    <dbReference type="NCBI Taxonomy" id="1469948"/>
    <lineage>
        <taxon>Bacteria</taxon>
        <taxon>Bacillati</taxon>
        <taxon>Bacillota</taxon>
        <taxon>Clostridia</taxon>
        <taxon>Lachnospirales</taxon>
        <taxon>Lachnospiraceae</taxon>
        <taxon>Kineothrix</taxon>
    </lineage>
</organism>
<keyword evidence="2" id="KW-0560">Oxidoreductase</keyword>
<gene>
    <name evidence="3" type="ORF">EDD76_111167</name>
</gene>
<dbReference type="InterPro" id="IPR002347">
    <property type="entry name" value="SDR_fam"/>
</dbReference>
<evidence type="ECO:0000256" key="2">
    <source>
        <dbReference type="ARBA" id="ARBA00023002"/>
    </source>
</evidence>
<dbReference type="PANTHER" id="PTHR24320:SF148">
    <property type="entry name" value="NAD(P)-BINDING ROSSMANN-FOLD SUPERFAMILY PROTEIN"/>
    <property type="match status" value="1"/>
</dbReference>
<evidence type="ECO:0000313" key="4">
    <source>
        <dbReference type="Proteomes" id="UP000295718"/>
    </source>
</evidence>
<dbReference type="Proteomes" id="UP000295718">
    <property type="component" value="Unassembled WGS sequence"/>
</dbReference>
<dbReference type="Gene3D" id="3.40.50.720">
    <property type="entry name" value="NAD(P)-binding Rossmann-like Domain"/>
    <property type="match status" value="1"/>
</dbReference>
<dbReference type="PRINTS" id="PR00081">
    <property type="entry name" value="GDHRDH"/>
</dbReference>
<sequence>MDDKKTVVITGANSGLGFECAQNIAHNTEYCIILACRDTMKAEQAKADLIQISGNPHIEAMELDVSSFASIRAFVSKYKELNLPLYGLVCNAGINGTNIGKTSDGFDIVFETNHLGHFLLTNLLLPSMLPSGRIAVVSSDMHDPPGAELTWPGTAAIAGPDETLEGNFVRYSYSKLCNLYFTYELSARLIRIGAGIIINAFNPGLMIDTGFAPDKSRFTESFLQQVSDRIGSLEKSALALSQIITDPYLARATGKYFDRGIEEKRSSSLSYDMENALELWNTSAAYAKLTRGETLQGLLY</sequence>
<dbReference type="STRING" id="1469948.GCA_000732725_01655"/>
<dbReference type="SUPFAM" id="SSF51735">
    <property type="entry name" value="NAD(P)-binding Rossmann-fold domains"/>
    <property type="match status" value="1"/>
</dbReference>
<proteinExistence type="inferred from homology"/>
<evidence type="ECO:0000256" key="1">
    <source>
        <dbReference type="ARBA" id="ARBA00006484"/>
    </source>
</evidence>
<comment type="caution">
    <text evidence="3">The sequence shown here is derived from an EMBL/GenBank/DDBJ whole genome shotgun (WGS) entry which is preliminary data.</text>
</comment>
<dbReference type="EMBL" id="SLUO01000011">
    <property type="protein sequence ID" value="TCL56673.1"/>
    <property type="molecule type" value="Genomic_DNA"/>
</dbReference>
<dbReference type="InterPro" id="IPR036291">
    <property type="entry name" value="NAD(P)-bd_dom_sf"/>
</dbReference>
<dbReference type="RefSeq" id="WP_031390366.1">
    <property type="nucleotide sequence ID" value="NZ_JPNB01000001.1"/>
</dbReference>
<dbReference type="GO" id="GO:0016491">
    <property type="term" value="F:oxidoreductase activity"/>
    <property type="evidence" value="ECO:0007669"/>
    <property type="project" value="UniProtKB-KW"/>
</dbReference>
<reference evidence="3 4" key="1">
    <citation type="submission" date="2019-03" db="EMBL/GenBank/DDBJ databases">
        <title>Genomic Encyclopedia of Type Strains, Phase IV (KMG-IV): sequencing the most valuable type-strain genomes for metagenomic binning, comparative biology and taxonomic classification.</title>
        <authorList>
            <person name="Goeker M."/>
        </authorList>
    </citation>
    <scope>NUCLEOTIDE SEQUENCE [LARGE SCALE GENOMIC DNA]</scope>
    <source>
        <strain evidence="3 4">DSM 100556</strain>
    </source>
</reference>
<name>A0A4R1QU49_9FIRM</name>
<keyword evidence="4" id="KW-1185">Reference proteome</keyword>
<protein>
    <submittedName>
        <fullName evidence="3">NAD(P)-dependent dehydrogenase (Short-subunit alcohol dehydrogenase family)</fullName>
    </submittedName>
</protein>
<dbReference type="Pfam" id="PF00106">
    <property type="entry name" value="adh_short"/>
    <property type="match status" value="1"/>
</dbReference>
<dbReference type="PANTHER" id="PTHR24320">
    <property type="entry name" value="RETINOL DEHYDROGENASE"/>
    <property type="match status" value="1"/>
</dbReference>
<dbReference type="AlphaFoldDB" id="A0A4R1QU49"/>
<comment type="similarity">
    <text evidence="1">Belongs to the short-chain dehydrogenases/reductases (SDR) family.</text>
</comment>
<accession>A0A4R1QU49</accession>
<evidence type="ECO:0000313" key="3">
    <source>
        <dbReference type="EMBL" id="TCL56673.1"/>
    </source>
</evidence>
<dbReference type="OrthoDB" id="9809821at2"/>